<evidence type="ECO:0000256" key="8">
    <source>
        <dbReference type="ARBA" id="ARBA00022603"/>
    </source>
</evidence>
<comment type="subunit">
    <text evidence="4 15 16">Homodimer.</text>
</comment>
<dbReference type="Gene3D" id="2.60.120.10">
    <property type="entry name" value="Jelly Rolls"/>
    <property type="match status" value="1"/>
</dbReference>
<evidence type="ECO:0000256" key="16">
    <source>
        <dbReference type="RuleBase" id="RU003464"/>
    </source>
</evidence>
<evidence type="ECO:0000259" key="18">
    <source>
        <dbReference type="Pfam" id="PF07883"/>
    </source>
</evidence>
<evidence type="ECO:0000313" key="19">
    <source>
        <dbReference type="EMBL" id="SNZ19858.1"/>
    </source>
</evidence>
<dbReference type="GO" id="GO:0005829">
    <property type="term" value="C:cytosol"/>
    <property type="evidence" value="ECO:0007669"/>
    <property type="project" value="TreeGrafter"/>
</dbReference>
<dbReference type="CDD" id="cd02208">
    <property type="entry name" value="cupin_RmlC-like"/>
    <property type="match status" value="1"/>
</dbReference>
<evidence type="ECO:0000256" key="1">
    <source>
        <dbReference type="ARBA" id="ARBA00002634"/>
    </source>
</evidence>
<evidence type="ECO:0000256" key="6">
    <source>
        <dbReference type="ARBA" id="ARBA00014679"/>
    </source>
</evidence>
<dbReference type="Proteomes" id="UP000219439">
    <property type="component" value="Unassembled WGS sequence"/>
</dbReference>
<dbReference type="NCBIfam" id="NF000648">
    <property type="entry name" value="PRK00026.1"/>
    <property type="match status" value="1"/>
</dbReference>
<keyword evidence="20" id="KW-1185">Reference proteome</keyword>
<evidence type="ECO:0000256" key="13">
    <source>
        <dbReference type="ARBA" id="ARBA00033392"/>
    </source>
</evidence>
<keyword evidence="8 15" id="KW-0489">Methyltransferase</keyword>
<dbReference type="SUPFAM" id="SSF75217">
    <property type="entry name" value="alpha/beta knot"/>
    <property type="match status" value="1"/>
</dbReference>
<comment type="subcellular location">
    <subcellularLocation>
        <location evidence="2 15 16">Cytoplasm</location>
    </subcellularLocation>
</comment>
<dbReference type="Pfam" id="PF07883">
    <property type="entry name" value="Cupin_2"/>
    <property type="match status" value="1"/>
</dbReference>
<sequence>MSEQDKDSAAPWKATILSLYPDMFPGPLGTSLAGRAMEKGLWSLEAVHIRDFAEGKHRNVDDTPSGGGAGMVLRPDVIGSAIDHVTGEGDTRPRILLSPRGKPLTQEKVRELKDAGGAILLCGRFEGVDQRVIDSRELEEISIGDYILSGGELGAMVLMDAVVRLLPGVMGKVESGEEESFESGLLEYPHYTRPTVWEGQEIPEILTSGHHGKIAKWRKEQSIELTRERRPDLYAAWAALEKQSSGKKSKNFASIIGEGGAAILDRSNWARKPDVWSGKFDGLVFGTNASVIFFSTDEAGKGPQLHRHPYDEVFIIRKGKALFTVDGETIEAEEGQIVFAPANMPHKFESVGSDGLETIDIHVSNEIIQENLEE</sequence>
<dbReference type="GO" id="GO:0002939">
    <property type="term" value="P:tRNA N1-guanine methylation"/>
    <property type="evidence" value="ECO:0007669"/>
    <property type="project" value="TreeGrafter"/>
</dbReference>
<dbReference type="PANTHER" id="PTHR46417:SF1">
    <property type="entry name" value="TRNA (GUANINE-N(1)-)-METHYLTRANSFERASE"/>
    <property type="match status" value="1"/>
</dbReference>
<feature type="domain" description="Cupin type-2" evidence="18">
    <location>
        <begin position="297"/>
        <end position="361"/>
    </location>
</feature>
<evidence type="ECO:0000256" key="11">
    <source>
        <dbReference type="ARBA" id="ARBA00022694"/>
    </source>
</evidence>
<evidence type="ECO:0000259" key="17">
    <source>
        <dbReference type="Pfam" id="PF01746"/>
    </source>
</evidence>
<dbReference type="NCBIfam" id="TIGR00088">
    <property type="entry name" value="trmD"/>
    <property type="match status" value="1"/>
</dbReference>
<feature type="binding site" evidence="15">
    <location>
        <position position="123"/>
    </location>
    <ligand>
        <name>S-adenosyl-L-methionine</name>
        <dbReference type="ChEBI" id="CHEBI:59789"/>
    </ligand>
</feature>
<evidence type="ECO:0000256" key="15">
    <source>
        <dbReference type="HAMAP-Rule" id="MF_00605"/>
    </source>
</evidence>
<evidence type="ECO:0000256" key="10">
    <source>
        <dbReference type="ARBA" id="ARBA00022691"/>
    </source>
</evidence>
<feature type="binding site" evidence="15">
    <location>
        <begin position="143"/>
        <end position="148"/>
    </location>
    <ligand>
        <name>S-adenosyl-L-methionine</name>
        <dbReference type="ChEBI" id="CHEBI:59789"/>
    </ligand>
</feature>
<evidence type="ECO:0000256" key="9">
    <source>
        <dbReference type="ARBA" id="ARBA00022679"/>
    </source>
</evidence>
<comment type="catalytic activity">
    <reaction evidence="14 15 16">
        <text>guanosine(37) in tRNA + S-adenosyl-L-methionine = N(1)-methylguanosine(37) in tRNA + S-adenosyl-L-homocysteine + H(+)</text>
        <dbReference type="Rhea" id="RHEA:36899"/>
        <dbReference type="Rhea" id="RHEA-COMP:10145"/>
        <dbReference type="Rhea" id="RHEA-COMP:10147"/>
        <dbReference type="ChEBI" id="CHEBI:15378"/>
        <dbReference type="ChEBI" id="CHEBI:57856"/>
        <dbReference type="ChEBI" id="CHEBI:59789"/>
        <dbReference type="ChEBI" id="CHEBI:73542"/>
        <dbReference type="ChEBI" id="CHEBI:74269"/>
        <dbReference type="EC" id="2.1.1.228"/>
    </reaction>
</comment>
<evidence type="ECO:0000256" key="12">
    <source>
        <dbReference type="ARBA" id="ARBA00029736"/>
    </source>
</evidence>
<dbReference type="SUPFAM" id="SSF51182">
    <property type="entry name" value="RmlC-like cupins"/>
    <property type="match status" value="1"/>
</dbReference>
<name>A0A285PEJ8_9HYPH</name>
<dbReference type="OrthoDB" id="9807416at2"/>
<dbReference type="EC" id="2.1.1.228" evidence="5 15"/>
<dbReference type="HAMAP" id="MF_00605">
    <property type="entry name" value="TrmD"/>
    <property type="match status" value="1"/>
</dbReference>
<evidence type="ECO:0000256" key="5">
    <source>
        <dbReference type="ARBA" id="ARBA00012807"/>
    </source>
</evidence>
<dbReference type="InterPro" id="IPR014710">
    <property type="entry name" value="RmlC-like_jellyroll"/>
</dbReference>
<gene>
    <name evidence="15" type="primary">trmD</name>
    <name evidence="19" type="ORF">SAMN06265368_2953</name>
</gene>
<comment type="similarity">
    <text evidence="3 15 16">Belongs to the RNA methyltransferase TrmD family.</text>
</comment>
<evidence type="ECO:0000256" key="14">
    <source>
        <dbReference type="ARBA" id="ARBA00047783"/>
    </source>
</evidence>
<dbReference type="InterPro" id="IPR011051">
    <property type="entry name" value="RmlC_Cupin_sf"/>
</dbReference>
<accession>A0A285PEJ8</accession>
<dbReference type="Gene3D" id="1.10.1270.20">
    <property type="entry name" value="tRNA(m1g37)methyltransferase, domain 2"/>
    <property type="match status" value="1"/>
</dbReference>
<dbReference type="InterPro" id="IPR016009">
    <property type="entry name" value="tRNA_MeTrfase_TRMD/TRM10"/>
</dbReference>
<dbReference type="GO" id="GO:0052906">
    <property type="term" value="F:tRNA (guanine(37)-N1)-methyltransferase activity"/>
    <property type="evidence" value="ECO:0007669"/>
    <property type="project" value="UniProtKB-UniRule"/>
</dbReference>
<organism evidence="19 20">
    <name type="scientific">Cohaesibacter gelatinilyticus</name>
    <dbReference type="NCBI Taxonomy" id="372072"/>
    <lineage>
        <taxon>Bacteria</taxon>
        <taxon>Pseudomonadati</taxon>
        <taxon>Pseudomonadota</taxon>
        <taxon>Alphaproteobacteria</taxon>
        <taxon>Hyphomicrobiales</taxon>
        <taxon>Cohaesibacteraceae</taxon>
    </lineage>
</organism>
<proteinExistence type="inferred from homology"/>
<dbReference type="PANTHER" id="PTHR46417">
    <property type="entry name" value="TRNA (GUANINE-N(1)-)-METHYLTRANSFERASE"/>
    <property type="match status" value="1"/>
</dbReference>
<keyword evidence="9 15" id="KW-0808">Transferase</keyword>
<protein>
    <recommendedName>
        <fullName evidence="6 15">tRNA (guanine-N(1)-)-methyltransferase</fullName>
        <ecNumber evidence="5 15">2.1.1.228</ecNumber>
    </recommendedName>
    <alternativeName>
        <fullName evidence="12 15">M1G-methyltransferase</fullName>
    </alternativeName>
    <alternativeName>
        <fullName evidence="13 15">tRNA [GM37] methyltransferase</fullName>
    </alternativeName>
</protein>
<keyword evidence="10 15" id="KW-0949">S-adenosyl-L-methionine</keyword>
<dbReference type="InterPro" id="IPR029028">
    <property type="entry name" value="Alpha/beta_knot_MTases"/>
</dbReference>
<dbReference type="Pfam" id="PF01746">
    <property type="entry name" value="tRNA_m1G_MT"/>
    <property type="match status" value="1"/>
</dbReference>
<keyword evidence="7 15" id="KW-0963">Cytoplasm</keyword>
<evidence type="ECO:0000256" key="7">
    <source>
        <dbReference type="ARBA" id="ARBA00022490"/>
    </source>
</evidence>
<dbReference type="AlphaFoldDB" id="A0A285PEJ8"/>
<evidence type="ECO:0000256" key="4">
    <source>
        <dbReference type="ARBA" id="ARBA00011738"/>
    </source>
</evidence>
<dbReference type="EMBL" id="OBEL01000003">
    <property type="protein sequence ID" value="SNZ19858.1"/>
    <property type="molecule type" value="Genomic_DNA"/>
</dbReference>
<dbReference type="InterPro" id="IPR029026">
    <property type="entry name" value="tRNA_m1G_MTases_N"/>
</dbReference>
<evidence type="ECO:0000256" key="2">
    <source>
        <dbReference type="ARBA" id="ARBA00004496"/>
    </source>
</evidence>
<dbReference type="FunFam" id="3.40.1280.10:FF:000001">
    <property type="entry name" value="tRNA (guanine-N(1)-)-methyltransferase"/>
    <property type="match status" value="1"/>
</dbReference>
<dbReference type="CDD" id="cd18080">
    <property type="entry name" value="TrmD-like"/>
    <property type="match status" value="1"/>
</dbReference>
<feature type="domain" description="tRNA methyltransferase TRMD/TRM10-type" evidence="17">
    <location>
        <begin position="13"/>
        <end position="235"/>
    </location>
</feature>
<comment type="function">
    <text evidence="1 15 16">Specifically methylates guanosine-37 in various tRNAs.</text>
</comment>
<dbReference type="Gene3D" id="3.40.1280.10">
    <property type="match status" value="1"/>
</dbReference>
<dbReference type="InterPro" id="IPR002649">
    <property type="entry name" value="tRNA_m1G_MeTrfase_TrmD"/>
</dbReference>
<dbReference type="InterPro" id="IPR023148">
    <property type="entry name" value="tRNA_m1G_MeTrfase_C_sf"/>
</dbReference>
<reference evidence="19 20" key="1">
    <citation type="submission" date="2017-09" db="EMBL/GenBank/DDBJ databases">
        <authorList>
            <person name="Ehlers B."/>
            <person name="Leendertz F.H."/>
        </authorList>
    </citation>
    <scope>NUCLEOTIDE SEQUENCE [LARGE SCALE GENOMIC DNA]</scope>
    <source>
        <strain evidence="19 20">DSM 18289</strain>
    </source>
</reference>
<evidence type="ECO:0000256" key="3">
    <source>
        <dbReference type="ARBA" id="ARBA00007630"/>
    </source>
</evidence>
<keyword evidence="11 15" id="KW-0819">tRNA processing</keyword>
<dbReference type="InterPro" id="IPR013096">
    <property type="entry name" value="Cupin_2"/>
</dbReference>
<evidence type="ECO:0000313" key="20">
    <source>
        <dbReference type="Proteomes" id="UP000219439"/>
    </source>
</evidence>